<name>A0AAN9KC49_CANGL</name>
<dbReference type="EMBL" id="JAYMYQ010000008">
    <property type="protein sequence ID" value="KAK7315070.1"/>
    <property type="molecule type" value="Genomic_DNA"/>
</dbReference>
<feature type="compositionally biased region" description="Basic and acidic residues" evidence="1">
    <location>
        <begin position="1"/>
        <end position="13"/>
    </location>
</feature>
<keyword evidence="3" id="KW-1185">Reference proteome</keyword>
<accession>A0AAN9KC49</accession>
<organism evidence="2 3">
    <name type="scientific">Canavalia gladiata</name>
    <name type="common">Sword bean</name>
    <name type="synonym">Dolichos gladiatus</name>
    <dbReference type="NCBI Taxonomy" id="3824"/>
    <lineage>
        <taxon>Eukaryota</taxon>
        <taxon>Viridiplantae</taxon>
        <taxon>Streptophyta</taxon>
        <taxon>Embryophyta</taxon>
        <taxon>Tracheophyta</taxon>
        <taxon>Spermatophyta</taxon>
        <taxon>Magnoliopsida</taxon>
        <taxon>eudicotyledons</taxon>
        <taxon>Gunneridae</taxon>
        <taxon>Pentapetalae</taxon>
        <taxon>rosids</taxon>
        <taxon>fabids</taxon>
        <taxon>Fabales</taxon>
        <taxon>Fabaceae</taxon>
        <taxon>Papilionoideae</taxon>
        <taxon>50 kb inversion clade</taxon>
        <taxon>NPAAA clade</taxon>
        <taxon>indigoferoid/millettioid clade</taxon>
        <taxon>Phaseoleae</taxon>
        <taxon>Canavalia</taxon>
    </lineage>
</organism>
<gene>
    <name evidence="2" type="ORF">VNO77_33602</name>
</gene>
<feature type="region of interest" description="Disordered" evidence="1">
    <location>
        <begin position="1"/>
        <end position="22"/>
    </location>
</feature>
<sequence length="157" mass="17842">MQRLTMRNERGQKIETGSSKRNNLSVKRTKLLAVFSRMVNVGLRTEMQLEIEIPYPPTPKSITTYTCDVSLVCWCMPSSVFSSSFSSFSRQNIAWFIAIAPRALSFSTGLVEALLMRLLLYLLLESRTILTHGGYLKNLCLSCKSRFLKKGKFSFVL</sequence>
<reference evidence="2 3" key="1">
    <citation type="submission" date="2024-01" db="EMBL/GenBank/DDBJ databases">
        <title>The genomes of 5 underutilized Papilionoideae crops provide insights into root nodulation and disease resistanc.</title>
        <authorList>
            <person name="Jiang F."/>
        </authorList>
    </citation>
    <scope>NUCLEOTIDE SEQUENCE [LARGE SCALE GENOMIC DNA]</scope>
    <source>
        <strain evidence="2">LVBAO_FW01</strain>
        <tissue evidence="2">Leaves</tissue>
    </source>
</reference>
<dbReference type="Proteomes" id="UP001367508">
    <property type="component" value="Unassembled WGS sequence"/>
</dbReference>
<comment type="caution">
    <text evidence="2">The sequence shown here is derived from an EMBL/GenBank/DDBJ whole genome shotgun (WGS) entry which is preliminary data.</text>
</comment>
<evidence type="ECO:0000313" key="2">
    <source>
        <dbReference type="EMBL" id="KAK7315070.1"/>
    </source>
</evidence>
<evidence type="ECO:0000256" key="1">
    <source>
        <dbReference type="SAM" id="MobiDB-lite"/>
    </source>
</evidence>
<evidence type="ECO:0000313" key="3">
    <source>
        <dbReference type="Proteomes" id="UP001367508"/>
    </source>
</evidence>
<dbReference type="AlphaFoldDB" id="A0AAN9KC49"/>
<proteinExistence type="predicted"/>
<protein>
    <submittedName>
        <fullName evidence="2">Uncharacterized protein</fullName>
    </submittedName>
</protein>